<dbReference type="RefSeq" id="XP_027771846.1">
    <property type="nucleotide sequence ID" value="XM_027916045.1"/>
</dbReference>
<gene>
    <name evidence="2" type="primary">LOC114076723</name>
</gene>
<protein>
    <submittedName>
        <fullName evidence="2">Uncharacterized protein LOC114076723 isoform X1</fullName>
    </submittedName>
</protein>
<evidence type="ECO:0000313" key="2">
    <source>
        <dbReference type="RefSeq" id="XP_027771846.1"/>
    </source>
</evidence>
<reference evidence="2" key="2">
    <citation type="submission" date="2025-08" db="UniProtKB">
        <authorList>
            <consortium name="RefSeq"/>
        </authorList>
    </citation>
    <scope>IDENTIFICATION</scope>
</reference>
<reference evidence="1" key="1">
    <citation type="journal article" date="2014" name="Nat. Genet.">
        <title>The genome of the stress-tolerant wild tomato species Solanum pennellii.</title>
        <authorList>
            <person name="Bolger A."/>
            <person name="Scossa F."/>
            <person name="Bolger M.E."/>
            <person name="Lanz C."/>
            <person name="Maumus F."/>
            <person name="Tohge T."/>
            <person name="Quesneville H."/>
            <person name="Alseekh S."/>
            <person name="Sorensen I."/>
            <person name="Lichtenstein G."/>
            <person name="Fich E.A."/>
            <person name="Conte M."/>
            <person name="Keller H."/>
            <person name="Schneeberger K."/>
            <person name="Schwacke R."/>
            <person name="Ofner I."/>
            <person name="Vrebalov J."/>
            <person name="Xu Y."/>
            <person name="Osorio S."/>
            <person name="Aflitos S.A."/>
            <person name="Schijlen E."/>
            <person name="Jimenez-Gomez J.M."/>
            <person name="Ryngajllo M."/>
            <person name="Kimura S."/>
            <person name="Kumar R."/>
            <person name="Koenig D."/>
            <person name="Headland L.R."/>
            <person name="Maloof J.N."/>
            <person name="Sinha N."/>
            <person name="van Ham R.C."/>
            <person name="Lankhorst R.K."/>
            <person name="Mao L."/>
            <person name="Vogel A."/>
            <person name="Arsova B."/>
            <person name="Panstruga R."/>
            <person name="Fei Z."/>
            <person name="Rose J.K."/>
            <person name="Zamir D."/>
            <person name="Carrari F."/>
            <person name="Giovannoni J.J."/>
            <person name="Weigel D."/>
            <person name="Usadel B."/>
            <person name="Fernie A.R."/>
        </authorList>
    </citation>
    <scope>NUCLEOTIDE SEQUENCE [LARGE SCALE GENOMIC DNA]</scope>
    <source>
        <strain evidence="1">cv. LA0716</strain>
    </source>
</reference>
<proteinExistence type="predicted"/>
<accession>A0ABM1V7X8</accession>
<organism evidence="1 2">
    <name type="scientific">Solanum pennellii</name>
    <name type="common">Tomato</name>
    <name type="synonym">Lycopersicon pennellii</name>
    <dbReference type="NCBI Taxonomy" id="28526"/>
    <lineage>
        <taxon>Eukaryota</taxon>
        <taxon>Viridiplantae</taxon>
        <taxon>Streptophyta</taxon>
        <taxon>Embryophyta</taxon>
        <taxon>Tracheophyta</taxon>
        <taxon>Spermatophyta</taxon>
        <taxon>Magnoliopsida</taxon>
        <taxon>eudicotyledons</taxon>
        <taxon>Gunneridae</taxon>
        <taxon>Pentapetalae</taxon>
        <taxon>asterids</taxon>
        <taxon>lamiids</taxon>
        <taxon>Solanales</taxon>
        <taxon>Solanaceae</taxon>
        <taxon>Solanoideae</taxon>
        <taxon>Solaneae</taxon>
        <taxon>Solanum</taxon>
        <taxon>Solanum subgen. Lycopersicon</taxon>
    </lineage>
</organism>
<dbReference type="Proteomes" id="UP000694930">
    <property type="component" value="Chromosome 4"/>
</dbReference>
<dbReference type="GeneID" id="114076723"/>
<sequence>MPWKYNLLGPLEKMEPSTYLCSNDIHTTGPSSTVEESPTTIIEDVVPTVNEDPDVTQIHTMGPSSIVEESPTTITEDVIPTVNEDLDVTHVYIHTTGPSSTVEESPTMIIEDVVPTVNEDPDVTRITLSPLWSTLLLSLCQWMICRKHPEEKNLLKEL</sequence>
<evidence type="ECO:0000313" key="1">
    <source>
        <dbReference type="Proteomes" id="UP000694930"/>
    </source>
</evidence>
<keyword evidence="1" id="KW-1185">Reference proteome</keyword>
<name>A0ABM1V7X8_SOLPN</name>